<reference evidence="8" key="1">
    <citation type="submission" date="2020-06" db="EMBL/GenBank/DDBJ databases">
        <title>Paenibacillus sp. nov., isolated from soil.</title>
        <authorList>
            <person name="Seo Y.L."/>
        </authorList>
    </citation>
    <scope>NUCLEOTIDE SEQUENCE [LARGE SCALE GENOMIC DNA]</scope>
    <source>
        <strain evidence="8">JW14</strain>
    </source>
</reference>
<evidence type="ECO:0000256" key="5">
    <source>
        <dbReference type="ARBA" id="ARBA00022989"/>
    </source>
</evidence>
<evidence type="ECO:0000256" key="2">
    <source>
        <dbReference type="ARBA" id="ARBA00022448"/>
    </source>
</evidence>
<name>A0A850EX16_9BACL</name>
<dbReference type="GO" id="GO:0015297">
    <property type="term" value="F:antiporter activity"/>
    <property type="evidence" value="ECO:0007669"/>
    <property type="project" value="InterPro"/>
</dbReference>
<feature type="transmembrane region" description="Helical" evidence="7">
    <location>
        <begin position="296"/>
        <end position="318"/>
    </location>
</feature>
<comment type="subcellular location">
    <subcellularLocation>
        <location evidence="1">Cell membrane</location>
        <topology evidence="1">Multi-pass membrane protein</topology>
    </subcellularLocation>
</comment>
<feature type="transmembrane region" description="Helical" evidence="7">
    <location>
        <begin position="67"/>
        <end position="92"/>
    </location>
</feature>
<accession>A0A850EX16</accession>
<sequence>MLLGIVDTMMLSGYSDTAVTAVGLANQVLTIAGMFFGFLTVGTAVVLNQSLGAGRPQDVERISALSLTLNVILGLLISMTLLLFPGVFLNVFKLSGGIMEQGKVFLSIVGSSMLMVAINMTLGTMLRCRGIVKEMMLVSLASNVINIIGVYIVLKHPFGMPVLGVGGVAASTWVSRLFALLVLLILCSRSLPHRVRLLPLKSFRKEDIRLLFKLGLPSAGEPISYNLSQGVITYFISVLGVAALTTKIYTQNITSFVFVFSMSIGTATQIIVGHLIGSNHKEDAYRSGLRSLKTGLLVTTAVSILLYFISSPLLGLFTSDAGIISLGRELFLLSILLEPARACNMVLISSLNAAGDVRFPVLIGIISMWGISVPMAFLFGVVLHFGLAGIWLAFAIDEWIRALMMFYRWRKQAWKRLVIVSQEQLNM</sequence>
<dbReference type="PANTHER" id="PTHR42925">
    <property type="entry name" value="MULTIDRUG AND TOXIN EFFLUX PROTEIN MATE FAMILY"/>
    <property type="match status" value="1"/>
</dbReference>
<keyword evidence="6 7" id="KW-0472">Membrane</keyword>
<proteinExistence type="predicted"/>
<keyword evidence="3" id="KW-1003">Cell membrane</keyword>
<keyword evidence="5 7" id="KW-1133">Transmembrane helix</keyword>
<organism evidence="8 9">
    <name type="scientific">Paenibacillus agri</name>
    <dbReference type="NCBI Taxonomy" id="2744309"/>
    <lineage>
        <taxon>Bacteria</taxon>
        <taxon>Bacillati</taxon>
        <taxon>Bacillota</taxon>
        <taxon>Bacilli</taxon>
        <taxon>Bacillales</taxon>
        <taxon>Paenibacillaceae</taxon>
        <taxon>Paenibacillus</taxon>
    </lineage>
</organism>
<feature type="transmembrane region" description="Helical" evidence="7">
    <location>
        <begin position="256"/>
        <end position="276"/>
    </location>
</feature>
<dbReference type="CDD" id="cd13134">
    <property type="entry name" value="MATE_like_8"/>
    <property type="match status" value="1"/>
</dbReference>
<evidence type="ECO:0000256" key="6">
    <source>
        <dbReference type="ARBA" id="ARBA00023136"/>
    </source>
</evidence>
<feature type="transmembrane region" description="Helical" evidence="7">
    <location>
        <begin position="160"/>
        <end position="186"/>
    </location>
</feature>
<dbReference type="PIRSF" id="PIRSF006603">
    <property type="entry name" value="DinF"/>
    <property type="match status" value="1"/>
</dbReference>
<evidence type="ECO:0000256" key="7">
    <source>
        <dbReference type="SAM" id="Phobius"/>
    </source>
</evidence>
<feature type="transmembrane region" description="Helical" evidence="7">
    <location>
        <begin position="361"/>
        <end position="382"/>
    </location>
</feature>
<evidence type="ECO:0000256" key="4">
    <source>
        <dbReference type="ARBA" id="ARBA00022692"/>
    </source>
</evidence>
<feature type="transmembrane region" description="Helical" evidence="7">
    <location>
        <begin position="135"/>
        <end position="154"/>
    </location>
</feature>
<feature type="transmembrane region" description="Helical" evidence="7">
    <location>
        <begin position="20"/>
        <end position="47"/>
    </location>
</feature>
<dbReference type="AlphaFoldDB" id="A0A850EX16"/>
<dbReference type="Proteomes" id="UP000564806">
    <property type="component" value="Unassembled WGS sequence"/>
</dbReference>
<evidence type="ECO:0000313" key="8">
    <source>
        <dbReference type="EMBL" id="NUU64054.1"/>
    </source>
</evidence>
<feature type="transmembrane region" description="Helical" evidence="7">
    <location>
        <begin position="104"/>
        <end position="123"/>
    </location>
</feature>
<comment type="caution">
    <text evidence="8">The sequence shown here is derived from an EMBL/GenBank/DDBJ whole genome shotgun (WGS) entry which is preliminary data.</text>
</comment>
<gene>
    <name evidence="8" type="ORF">HPT30_27265</name>
</gene>
<evidence type="ECO:0000256" key="3">
    <source>
        <dbReference type="ARBA" id="ARBA00022475"/>
    </source>
</evidence>
<feature type="transmembrane region" description="Helical" evidence="7">
    <location>
        <begin position="388"/>
        <end position="407"/>
    </location>
</feature>
<dbReference type="NCBIfam" id="TIGR00797">
    <property type="entry name" value="matE"/>
    <property type="match status" value="1"/>
</dbReference>
<dbReference type="InterPro" id="IPR047135">
    <property type="entry name" value="YsiQ"/>
</dbReference>
<dbReference type="InterPro" id="IPR048279">
    <property type="entry name" value="MdtK-like"/>
</dbReference>
<evidence type="ECO:0000256" key="1">
    <source>
        <dbReference type="ARBA" id="ARBA00004651"/>
    </source>
</evidence>
<protein>
    <submittedName>
        <fullName evidence="8">MATE family efflux transporter</fullName>
    </submittedName>
</protein>
<dbReference type="GO" id="GO:0005886">
    <property type="term" value="C:plasma membrane"/>
    <property type="evidence" value="ECO:0007669"/>
    <property type="project" value="UniProtKB-SubCell"/>
</dbReference>
<dbReference type="GO" id="GO:0042910">
    <property type="term" value="F:xenobiotic transmembrane transporter activity"/>
    <property type="evidence" value="ECO:0007669"/>
    <property type="project" value="InterPro"/>
</dbReference>
<dbReference type="Pfam" id="PF01554">
    <property type="entry name" value="MatE"/>
    <property type="match status" value="2"/>
</dbReference>
<keyword evidence="9" id="KW-1185">Reference proteome</keyword>
<dbReference type="PANTHER" id="PTHR42925:SF1">
    <property type="entry name" value="VIRULENCE FACTOR MVIN"/>
    <property type="match status" value="1"/>
</dbReference>
<dbReference type="EMBL" id="JABWCS010000221">
    <property type="protein sequence ID" value="NUU64054.1"/>
    <property type="molecule type" value="Genomic_DNA"/>
</dbReference>
<keyword evidence="2" id="KW-0813">Transport</keyword>
<dbReference type="InterPro" id="IPR002528">
    <property type="entry name" value="MATE_fam"/>
</dbReference>
<evidence type="ECO:0000313" key="9">
    <source>
        <dbReference type="Proteomes" id="UP000564806"/>
    </source>
</evidence>
<keyword evidence="4 7" id="KW-0812">Transmembrane</keyword>